<dbReference type="EMBL" id="QAPG01000020">
    <property type="protein sequence ID" value="TDZ37910.1"/>
    <property type="molecule type" value="Genomic_DNA"/>
</dbReference>
<organism evidence="1 2">
    <name type="scientific">Colletotrichum spinosum</name>
    <dbReference type="NCBI Taxonomy" id="1347390"/>
    <lineage>
        <taxon>Eukaryota</taxon>
        <taxon>Fungi</taxon>
        <taxon>Dikarya</taxon>
        <taxon>Ascomycota</taxon>
        <taxon>Pezizomycotina</taxon>
        <taxon>Sordariomycetes</taxon>
        <taxon>Hypocreomycetidae</taxon>
        <taxon>Glomerellales</taxon>
        <taxon>Glomerellaceae</taxon>
        <taxon>Colletotrichum</taxon>
        <taxon>Colletotrichum orbiculare species complex</taxon>
    </lineage>
</organism>
<evidence type="ECO:0000313" key="2">
    <source>
        <dbReference type="Proteomes" id="UP000295083"/>
    </source>
</evidence>
<proteinExistence type="predicted"/>
<keyword evidence="2" id="KW-1185">Reference proteome</keyword>
<gene>
    <name evidence="1" type="ORF">C8035_v001103</name>
</gene>
<reference evidence="1 2" key="1">
    <citation type="submission" date="2018-11" db="EMBL/GenBank/DDBJ databases">
        <title>Genome sequence and assembly of Colletotrichum spinosum.</title>
        <authorList>
            <person name="Gan P."/>
            <person name="Shirasu K."/>
        </authorList>
    </citation>
    <scope>NUCLEOTIDE SEQUENCE [LARGE SCALE GENOMIC DNA]</scope>
    <source>
        <strain evidence="1 2">CBS 515.97</strain>
    </source>
</reference>
<dbReference type="AlphaFoldDB" id="A0A4R8QIQ3"/>
<evidence type="ECO:0000313" key="1">
    <source>
        <dbReference type="EMBL" id="TDZ37910.1"/>
    </source>
</evidence>
<protein>
    <submittedName>
        <fullName evidence="1">Uncharacterized protein</fullName>
    </submittedName>
</protein>
<dbReference type="Proteomes" id="UP000295083">
    <property type="component" value="Unassembled WGS sequence"/>
</dbReference>
<sequence>MKWPSRWLVPQTYLKEPQFSVDFDSALSSLVYGQVFFSYTEDMTLEGECQKRASRISRALHTTFTARCIASRRSWSFDRSLLATEEVESAASTKLRNKSRTRKASRNLPISRQNLCGISLSIGQFEPASNVCMRLSRGADPRASQIFAMKYQP</sequence>
<name>A0A4R8QIQ3_9PEZI</name>
<accession>A0A4R8QIQ3</accession>
<comment type="caution">
    <text evidence="1">The sequence shown here is derived from an EMBL/GenBank/DDBJ whole genome shotgun (WGS) entry which is preliminary data.</text>
</comment>